<evidence type="ECO:0000313" key="2">
    <source>
        <dbReference type="Proteomes" id="UP000006743"/>
    </source>
</evidence>
<name>B8F4M6_GLAP5</name>
<proteinExistence type="predicted"/>
<accession>B8F4M6</accession>
<gene>
    <name evidence="1" type="ordered locus">HAPS_0625</name>
</gene>
<dbReference type="InterPro" id="IPR001387">
    <property type="entry name" value="Cro/C1-type_HTH"/>
</dbReference>
<dbReference type="CDD" id="cd00093">
    <property type="entry name" value="HTH_XRE"/>
    <property type="match status" value="1"/>
</dbReference>
<dbReference type="PATRIC" id="fig|557723.8.peg.630"/>
<sequence>MNKVIDKAISECGSRDKLATACGVSVMTVSNWVRGFGIKAKHIKLISDATNGKISVDEILQSVTEG</sequence>
<reference evidence="1 2" key="1">
    <citation type="journal article" date="2009" name="J. Bacteriol.">
        <title>Complete genome sequence of Haemophilus parasuis SH0165.</title>
        <authorList>
            <person name="Yue M."/>
            <person name="Yang F."/>
            <person name="Yang J."/>
            <person name="Bei W."/>
            <person name="Cai X."/>
            <person name="Chen L."/>
            <person name="Dong J."/>
            <person name="Zhou R."/>
            <person name="Jin M."/>
            <person name="Jin Q."/>
            <person name="Chen H."/>
        </authorList>
    </citation>
    <scope>NUCLEOTIDE SEQUENCE [LARGE SCALE GENOMIC DNA]</scope>
    <source>
        <strain evidence="1 2">SH0165</strain>
    </source>
</reference>
<dbReference type="Gene3D" id="1.10.260.40">
    <property type="entry name" value="lambda repressor-like DNA-binding domains"/>
    <property type="match status" value="1"/>
</dbReference>
<dbReference type="InterPro" id="IPR031856">
    <property type="entry name" value="YdaS_toxin-like"/>
</dbReference>
<dbReference type="GeneID" id="66618995"/>
<dbReference type="AlphaFoldDB" id="B8F4M6"/>
<dbReference type="HOGENOM" id="CLU_173998_2_1_6"/>
<evidence type="ECO:0000313" key="1">
    <source>
        <dbReference type="EMBL" id="ACL32278.1"/>
    </source>
</evidence>
<protein>
    <submittedName>
        <fullName evidence="1">Phage transcriptional regulatory protein/antirepressor Cro</fullName>
    </submittedName>
</protein>
<dbReference type="Proteomes" id="UP000006743">
    <property type="component" value="Chromosome"/>
</dbReference>
<dbReference type="SUPFAM" id="SSF47413">
    <property type="entry name" value="lambda repressor-like DNA-binding domains"/>
    <property type="match status" value="1"/>
</dbReference>
<dbReference type="Pfam" id="PF15943">
    <property type="entry name" value="YdaS_toxin"/>
    <property type="match status" value="1"/>
</dbReference>
<dbReference type="EMBL" id="CP001321">
    <property type="protein sequence ID" value="ACL32278.1"/>
    <property type="molecule type" value="Genomic_DNA"/>
</dbReference>
<dbReference type="RefSeq" id="WP_010786732.1">
    <property type="nucleotide sequence ID" value="NC_011852.1"/>
</dbReference>
<organism evidence="1 2">
    <name type="scientific">Glaesserella parasuis serovar 5 (strain SH0165)</name>
    <name type="common">Haemophilus parasuis</name>
    <dbReference type="NCBI Taxonomy" id="557723"/>
    <lineage>
        <taxon>Bacteria</taxon>
        <taxon>Pseudomonadati</taxon>
        <taxon>Pseudomonadota</taxon>
        <taxon>Gammaproteobacteria</taxon>
        <taxon>Pasteurellales</taxon>
        <taxon>Pasteurellaceae</taxon>
        <taxon>Glaesserella</taxon>
    </lineage>
</organism>
<dbReference type="KEGG" id="hap:HAPS_0625"/>
<dbReference type="InterPro" id="IPR010982">
    <property type="entry name" value="Lambda_DNA-bd_dom_sf"/>
</dbReference>
<dbReference type="STRING" id="557723.HAPS_0625"/>
<keyword evidence="2" id="KW-1185">Reference proteome</keyword>
<dbReference type="GO" id="GO:0003677">
    <property type="term" value="F:DNA binding"/>
    <property type="evidence" value="ECO:0007669"/>
    <property type="project" value="InterPro"/>
</dbReference>